<reference evidence="2 3" key="1">
    <citation type="submission" date="2022-07" db="EMBL/GenBank/DDBJ databases">
        <title>Methylomonas rivi sp. nov., Methylomonas rosea sp. nov., Methylomonas aureus sp. nov. and Methylomonas subterranea sp. nov., four novel methanotrophs isolated from a freshwater creek and the deep terrestrial subsurface.</title>
        <authorList>
            <person name="Abin C."/>
            <person name="Sankaranarayanan K."/>
            <person name="Garner C."/>
            <person name="Sindelar R."/>
            <person name="Kotary K."/>
            <person name="Garner R."/>
            <person name="Barclay S."/>
            <person name="Lawson P."/>
            <person name="Krumholz L."/>
        </authorList>
    </citation>
    <scope>NUCLEOTIDE SEQUENCE [LARGE SCALE GENOMIC DNA]</scope>
    <source>
        <strain evidence="2 3">WSC-6</strain>
    </source>
</reference>
<protein>
    <recommendedName>
        <fullName evidence="4">Cytochrome C</fullName>
    </recommendedName>
</protein>
<sequence length="164" mass="17654">MKSNILPGLFGRPQKSALAGLRFALVLAAINGTAWADAADGREVIELTAAQRAHVLGEMRAMLSGTQAMLIALAAEDMAEVARQASALGMNMGHKAENHLHDVLPPAFMQLGMAVHQDFDRIAADAAFRKDVKHSLQQLGTTLNTCAVCHEAYQIQLIQAQQKQ</sequence>
<dbReference type="InterPro" id="IPR010980">
    <property type="entry name" value="Cyt_c/b562"/>
</dbReference>
<organism evidence="2 3">
    <name type="scientific">Methylomonas rivi</name>
    <dbReference type="NCBI Taxonomy" id="2952226"/>
    <lineage>
        <taxon>Bacteria</taxon>
        <taxon>Pseudomonadati</taxon>
        <taxon>Pseudomonadota</taxon>
        <taxon>Gammaproteobacteria</taxon>
        <taxon>Methylococcales</taxon>
        <taxon>Methylococcaceae</taxon>
        <taxon>Methylomonas</taxon>
    </lineage>
</organism>
<feature type="chain" id="PRO_5045052611" description="Cytochrome C" evidence="1">
    <location>
        <begin position="37"/>
        <end position="164"/>
    </location>
</feature>
<dbReference type="SUPFAM" id="SSF47175">
    <property type="entry name" value="Cytochromes"/>
    <property type="match status" value="1"/>
</dbReference>
<accession>A0ABT1U327</accession>
<evidence type="ECO:0008006" key="4">
    <source>
        <dbReference type="Google" id="ProtNLM"/>
    </source>
</evidence>
<dbReference type="RefSeq" id="WP_256614613.1">
    <property type="nucleotide sequence ID" value="NZ_JANIBK010000026.1"/>
</dbReference>
<proteinExistence type="predicted"/>
<name>A0ABT1U327_9GAMM</name>
<evidence type="ECO:0000313" key="3">
    <source>
        <dbReference type="Proteomes" id="UP001524586"/>
    </source>
</evidence>
<keyword evidence="1" id="KW-0732">Signal</keyword>
<feature type="signal peptide" evidence="1">
    <location>
        <begin position="1"/>
        <end position="36"/>
    </location>
</feature>
<evidence type="ECO:0000256" key="1">
    <source>
        <dbReference type="SAM" id="SignalP"/>
    </source>
</evidence>
<keyword evidence="3" id="KW-1185">Reference proteome</keyword>
<gene>
    <name evidence="2" type="ORF">NP596_07160</name>
</gene>
<dbReference type="Proteomes" id="UP001524586">
    <property type="component" value="Unassembled WGS sequence"/>
</dbReference>
<dbReference type="EMBL" id="JANIBK010000026">
    <property type="protein sequence ID" value="MCQ8128235.1"/>
    <property type="molecule type" value="Genomic_DNA"/>
</dbReference>
<comment type="caution">
    <text evidence="2">The sequence shown here is derived from an EMBL/GenBank/DDBJ whole genome shotgun (WGS) entry which is preliminary data.</text>
</comment>
<evidence type="ECO:0000313" key="2">
    <source>
        <dbReference type="EMBL" id="MCQ8128235.1"/>
    </source>
</evidence>